<dbReference type="InterPro" id="IPR008965">
    <property type="entry name" value="CBM2/CBM3_carb-bd_dom_sf"/>
</dbReference>
<accession>A0ABT6KG34</accession>
<feature type="non-terminal residue" evidence="2">
    <location>
        <position position="1"/>
    </location>
</feature>
<reference evidence="2 3" key="1">
    <citation type="journal article" date="2023" name="J. Phycol.">
        <title>Chrysosporum ovalisporum is synonymous with the true-branching cyanobacterium Umezakia natans (Nostocales/Aphanizomenonaceae).</title>
        <authorList>
            <person name="McGregor G.B."/>
            <person name="Sendall B.C."/>
            <person name="Niiyama Y."/>
            <person name="Tuji A."/>
            <person name="Willis A."/>
        </authorList>
    </citation>
    <scope>NUCLEOTIDE SEQUENCE [LARGE SCALE GENOMIC DNA]</scope>
    <source>
        <strain evidence="2 3">CS-531</strain>
    </source>
</reference>
<gene>
    <name evidence="2" type="ORF">NWP22_12950</name>
</gene>
<evidence type="ECO:0000259" key="1">
    <source>
        <dbReference type="Pfam" id="PF00963"/>
    </source>
</evidence>
<comment type="caution">
    <text evidence="2">The sequence shown here is derived from an EMBL/GenBank/DDBJ whole genome shotgun (WGS) entry which is preliminary data.</text>
</comment>
<dbReference type="Gene3D" id="2.60.40.680">
    <property type="match status" value="1"/>
</dbReference>
<proteinExistence type="predicted"/>
<dbReference type="Gene3D" id="1.10.1330.10">
    <property type="entry name" value="Dockerin domain"/>
    <property type="match status" value="1"/>
</dbReference>
<dbReference type="InterPro" id="IPR036439">
    <property type="entry name" value="Dockerin_dom_sf"/>
</dbReference>
<evidence type="ECO:0000313" key="3">
    <source>
        <dbReference type="Proteomes" id="UP001159386"/>
    </source>
</evidence>
<dbReference type="EMBL" id="JANQDF010000130">
    <property type="protein sequence ID" value="MDH6106765.1"/>
    <property type="molecule type" value="Genomic_DNA"/>
</dbReference>
<evidence type="ECO:0000313" key="2">
    <source>
        <dbReference type="EMBL" id="MDH6106765.1"/>
    </source>
</evidence>
<organism evidence="2 3">
    <name type="scientific">Anabaenopsis tanganyikae CS-531</name>
    <dbReference type="NCBI Taxonomy" id="2785304"/>
    <lineage>
        <taxon>Bacteria</taxon>
        <taxon>Bacillati</taxon>
        <taxon>Cyanobacteriota</taxon>
        <taxon>Cyanophyceae</taxon>
        <taxon>Nostocales</taxon>
        <taxon>Nodulariaceae</taxon>
        <taxon>Anabaenopsis</taxon>
        <taxon>Anabaenopsis tanganyikae</taxon>
    </lineage>
</organism>
<dbReference type="RefSeq" id="WP_280801973.1">
    <property type="nucleotide sequence ID" value="NZ_JANQDF010000130.1"/>
</dbReference>
<keyword evidence="3" id="KW-1185">Reference proteome</keyword>
<name>A0ABT6KG34_9CYAN</name>
<sequence length="264" mass="27408">ETAKTLTFVKTGDILEPGSYTLTLESRPDGLVYTNGELIDVDRDGTPGGQFQLEFTVESQTAPVLSLPDFSRAPGQGVDVPAGDNLIGLPIRISNPNGVDNISFTLQYDPGILNITEANVAPSSGWNFTSNTIDPLTGQAVFTLAGPALSNNTDLIFLTAEVPESATYGNSGLLEIIPGAGLVGDSAVQLVAKFGDTTGNQEYSALDASLIARVSVGLDTGFRAFPVTDPLILGDITGNGELSALDAARVAQRSVGLSVPEIPV</sequence>
<protein>
    <submittedName>
        <fullName evidence="2">Cohesin domain-containing protein</fullName>
    </submittedName>
</protein>
<dbReference type="Proteomes" id="UP001159386">
    <property type="component" value="Unassembled WGS sequence"/>
</dbReference>
<feature type="domain" description="Cohesin" evidence="1">
    <location>
        <begin position="77"/>
        <end position="188"/>
    </location>
</feature>
<dbReference type="SUPFAM" id="SSF49384">
    <property type="entry name" value="Carbohydrate-binding domain"/>
    <property type="match status" value="1"/>
</dbReference>
<dbReference type="InterPro" id="IPR002102">
    <property type="entry name" value="Cohesin_dom"/>
</dbReference>
<dbReference type="Pfam" id="PF00963">
    <property type="entry name" value="Cohesin"/>
    <property type="match status" value="1"/>
</dbReference>